<evidence type="ECO:0000313" key="4">
    <source>
        <dbReference type="Proteomes" id="UP000185696"/>
    </source>
</evidence>
<dbReference type="InterPro" id="IPR010520">
    <property type="entry name" value="FrsA-like"/>
</dbReference>
<gene>
    <name evidence="3" type="ORF">BLA60_33430</name>
</gene>
<sequence length="358" mass="38392">MTFPDPVAQARHLTQRFVSNGVPLDDLHTITGSLDDWPSWYAAWERMGDTQLAHAADAERAGATLTAAELRLIAALEFHFGKFLFVHDQGALRAGTAKSALAYRQALPHLPWPGRIVDVPHAGGTLPGVFRAPHGPGPWPAIVLVPGLDAAKEELHLFSEVFLRRGMATFVVDGPGQGESEFDSRLPSAWEDVAASVLATLTGIAGVDPGRIAIVGVSLGGYYAARAAASTPGLRAGVSLGGCYSMAQAWPSLAFLSRQAFQVRTGAADEPAALANAEEFSLAGHPPERDIPFLVVHGERDRLFDLTQARRLTEHFGDRARLVLEPEGNHVLHNLGYRVRPLVADWVLRLLGALPVAA</sequence>
<dbReference type="Gene3D" id="3.40.50.1820">
    <property type="entry name" value="alpha/beta hydrolase"/>
    <property type="match status" value="1"/>
</dbReference>
<dbReference type="EMBL" id="MSIF01000024">
    <property type="protein sequence ID" value="OLF05965.1"/>
    <property type="molecule type" value="Genomic_DNA"/>
</dbReference>
<proteinExistence type="inferred from homology"/>
<comment type="similarity">
    <text evidence="1">Belongs to the AB hydrolase superfamily.</text>
</comment>
<dbReference type="GO" id="GO:0016787">
    <property type="term" value="F:hydrolase activity"/>
    <property type="evidence" value="ECO:0007669"/>
    <property type="project" value="UniProtKB-KW"/>
</dbReference>
<organism evidence="3 4">
    <name type="scientific">Actinophytocola xinjiangensis</name>
    <dbReference type="NCBI Taxonomy" id="485602"/>
    <lineage>
        <taxon>Bacteria</taxon>
        <taxon>Bacillati</taxon>
        <taxon>Actinomycetota</taxon>
        <taxon>Actinomycetes</taxon>
        <taxon>Pseudonocardiales</taxon>
        <taxon>Pseudonocardiaceae</taxon>
    </lineage>
</organism>
<dbReference type="AlphaFoldDB" id="A0A7Z1AVP9"/>
<dbReference type="InterPro" id="IPR050261">
    <property type="entry name" value="FrsA_esterase"/>
</dbReference>
<protein>
    <recommendedName>
        <fullName evidence="5">2,6-dihydroxypseudooxynicotine hydrolase</fullName>
    </recommendedName>
</protein>
<evidence type="ECO:0008006" key="5">
    <source>
        <dbReference type="Google" id="ProtNLM"/>
    </source>
</evidence>
<name>A0A7Z1AVP9_9PSEU</name>
<dbReference type="InterPro" id="IPR029058">
    <property type="entry name" value="AB_hydrolase_fold"/>
</dbReference>
<evidence type="ECO:0000256" key="2">
    <source>
        <dbReference type="ARBA" id="ARBA00022801"/>
    </source>
</evidence>
<reference evidence="3 4" key="1">
    <citation type="submission" date="2016-12" db="EMBL/GenBank/DDBJ databases">
        <title>The draft genome sequence of Actinophytocola xinjiangensis.</title>
        <authorList>
            <person name="Wang W."/>
            <person name="Yuan L."/>
        </authorList>
    </citation>
    <scope>NUCLEOTIDE SEQUENCE [LARGE SCALE GENOMIC DNA]</scope>
    <source>
        <strain evidence="3 4">CGMCC 4.4663</strain>
    </source>
</reference>
<dbReference type="Pfam" id="PF06500">
    <property type="entry name" value="FrsA-like"/>
    <property type="match status" value="1"/>
</dbReference>
<dbReference type="Proteomes" id="UP000185696">
    <property type="component" value="Unassembled WGS sequence"/>
</dbReference>
<keyword evidence="4" id="KW-1185">Reference proteome</keyword>
<dbReference type="PANTHER" id="PTHR22946">
    <property type="entry name" value="DIENELACTONE HYDROLASE DOMAIN-CONTAINING PROTEIN-RELATED"/>
    <property type="match status" value="1"/>
</dbReference>
<dbReference type="PANTHER" id="PTHR22946:SF12">
    <property type="entry name" value="CONIDIAL PIGMENT BIOSYNTHESIS PROTEIN AYG1 (AFU_ORTHOLOGUE AFUA_2G17550)"/>
    <property type="match status" value="1"/>
</dbReference>
<evidence type="ECO:0000256" key="1">
    <source>
        <dbReference type="ARBA" id="ARBA00008645"/>
    </source>
</evidence>
<accession>A0A7Z1AVP9</accession>
<evidence type="ECO:0000313" key="3">
    <source>
        <dbReference type="EMBL" id="OLF05965.1"/>
    </source>
</evidence>
<dbReference type="OrthoDB" id="9765647at2"/>
<comment type="caution">
    <text evidence="3">The sequence shown here is derived from an EMBL/GenBank/DDBJ whole genome shotgun (WGS) entry which is preliminary data.</text>
</comment>
<dbReference type="Gene3D" id="1.20.1440.110">
    <property type="entry name" value="acylaminoacyl peptidase"/>
    <property type="match status" value="1"/>
</dbReference>
<dbReference type="RefSeq" id="WP_075137055.1">
    <property type="nucleotide sequence ID" value="NZ_MSIF01000024.1"/>
</dbReference>
<dbReference type="SUPFAM" id="SSF53474">
    <property type="entry name" value="alpha/beta-Hydrolases"/>
    <property type="match status" value="1"/>
</dbReference>
<keyword evidence="2" id="KW-0378">Hydrolase</keyword>